<feature type="compositionally biased region" description="Basic residues" evidence="1">
    <location>
        <begin position="276"/>
        <end position="285"/>
    </location>
</feature>
<feature type="compositionally biased region" description="Gly residues" evidence="1">
    <location>
        <begin position="9"/>
        <end position="23"/>
    </location>
</feature>
<keyword evidence="3" id="KW-1185">Reference proteome</keyword>
<protein>
    <submittedName>
        <fullName evidence="2">Uncharacterized protein</fullName>
    </submittedName>
</protein>
<evidence type="ECO:0000313" key="2">
    <source>
        <dbReference type="EMBL" id="KAH7246486.1"/>
    </source>
</evidence>
<name>A0A8K0WCX0_9HYPO</name>
<evidence type="ECO:0000313" key="3">
    <source>
        <dbReference type="Proteomes" id="UP000813427"/>
    </source>
</evidence>
<dbReference type="OrthoDB" id="5105088at2759"/>
<accession>A0A8K0WCX0</accession>
<feature type="compositionally biased region" description="Polar residues" evidence="1">
    <location>
        <begin position="286"/>
        <end position="303"/>
    </location>
</feature>
<sequence length="490" mass="54340">MSHYYPHRGGTGAASGGGGGDQGRGQIPGSSRGRGKSKSRRRGGGQGQGDAAEVESFFALPEYEQEPVNQYGDSSGNYQQPPRLSREEYNSFLARPEQILEHGNRSSQYPPEQMPGYGYPGSWRPIEQYPSYGDRGNQPPPGQIPGYEYPGSQRPPEQFSEYGHRGSQPPPLSPGQLYGRNQPGLTPLSQRSNSQYGESSYYGPRPHMPPVRVPQAQNRPHRPPVRVPQAQNRPPIQAPNLAVTFDSSGTSEANLESLGQLLGFLANAGGQSRNSNLRKRKRKHAPQSSRSTTTLASANNGTQEVKPENDSSDDGLGRQKRLRSGNPGGVNVEMHVCGNCKGKAHVVATCNKPRSDGLIHGCAICNAGSHSTWTCGQFPRGDDKKLDQLRELVFKRANRPALHGKFWYPLMYSYMQAHPDTEVPGLPWTKEFSQRYHKDSRLQNRLRYDMDNNYLFTVDPKTHTWQAAVAHYGDPDQRDIKPEIKQEIID</sequence>
<feature type="compositionally biased region" description="Polar residues" evidence="1">
    <location>
        <begin position="67"/>
        <end position="82"/>
    </location>
</feature>
<gene>
    <name evidence="2" type="ORF">BKA59DRAFT_556189</name>
</gene>
<evidence type="ECO:0000256" key="1">
    <source>
        <dbReference type="SAM" id="MobiDB-lite"/>
    </source>
</evidence>
<proteinExistence type="predicted"/>
<dbReference type="Proteomes" id="UP000813427">
    <property type="component" value="Unassembled WGS sequence"/>
</dbReference>
<feature type="region of interest" description="Disordered" evidence="1">
    <location>
        <begin position="1"/>
        <end position="242"/>
    </location>
</feature>
<reference evidence="2" key="1">
    <citation type="journal article" date="2021" name="Nat. Commun.">
        <title>Genetic determinants of endophytism in the Arabidopsis root mycobiome.</title>
        <authorList>
            <person name="Mesny F."/>
            <person name="Miyauchi S."/>
            <person name="Thiergart T."/>
            <person name="Pickel B."/>
            <person name="Atanasova L."/>
            <person name="Karlsson M."/>
            <person name="Huettel B."/>
            <person name="Barry K.W."/>
            <person name="Haridas S."/>
            <person name="Chen C."/>
            <person name="Bauer D."/>
            <person name="Andreopoulos W."/>
            <person name="Pangilinan J."/>
            <person name="LaButti K."/>
            <person name="Riley R."/>
            <person name="Lipzen A."/>
            <person name="Clum A."/>
            <person name="Drula E."/>
            <person name="Henrissat B."/>
            <person name="Kohler A."/>
            <person name="Grigoriev I.V."/>
            <person name="Martin F.M."/>
            <person name="Hacquard S."/>
        </authorList>
    </citation>
    <scope>NUCLEOTIDE SEQUENCE</scope>
    <source>
        <strain evidence="2">MPI-SDFR-AT-0068</strain>
    </source>
</reference>
<feature type="compositionally biased region" description="Polar residues" evidence="1">
    <location>
        <begin position="183"/>
        <end position="198"/>
    </location>
</feature>
<comment type="caution">
    <text evidence="2">The sequence shown here is derived from an EMBL/GenBank/DDBJ whole genome shotgun (WGS) entry which is preliminary data.</text>
</comment>
<feature type="region of interest" description="Disordered" evidence="1">
    <location>
        <begin position="269"/>
        <end position="328"/>
    </location>
</feature>
<organism evidence="2 3">
    <name type="scientific">Fusarium tricinctum</name>
    <dbReference type="NCBI Taxonomy" id="61284"/>
    <lineage>
        <taxon>Eukaryota</taxon>
        <taxon>Fungi</taxon>
        <taxon>Dikarya</taxon>
        <taxon>Ascomycota</taxon>
        <taxon>Pezizomycotina</taxon>
        <taxon>Sordariomycetes</taxon>
        <taxon>Hypocreomycetidae</taxon>
        <taxon>Hypocreales</taxon>
        <taxon>Nectriaceae</taxon>
        <taxon>Fusarium</taxon>
        <taxon>Fusarium tricinctum species complex</taxon>
    </lineage>
</organism>
<dbReference type="EMBL" id="JAGPXF010000004">
    <property type="protein sequence ID" value="KAH7246486.1"/>
    <property type="molecule type" value="Genomic_DNA"/>
</dbReference>
<feature type="compositionally biased region" description="Basic residues" evidence="1">
    <location>
        <begin position="33"/>
        <end position="43"/>
    </location>
</feature>
<dbReference type="AlphaFoldDB" id="A0A8K0WCX0"/>